<dbReference type="PROSITE" id="PS50212">
    <property type="entry name" value="RASGEF_NTER"/>
    <property type="match status" value="1"/>
</dbReference>
<keyword evidence="5" id="KW-0805">Transcription regulation</keyword>
<dbReference type="PROSITE" id="PS50009">
    <property type="entry name" value="RASGEF_CAT"/>
    <property type="match status" value="1"/>
</dbReference>
<gene>
    <name evidence="16" type="ORF">FH972_026377</name>
</gene>
<dbReference type="InterPro" id="IPR014801">
    <property type="entry name" value="Mediator_Med5_fun"/>
</dbReference>
<name>A0A5N6L6C5_9ROSI</name>
<dbReference type="GO" id="GO:0005085">
    <property type="term" value="F:guanyl-nucleotide exchange factor activity"/>
    <property type="evidence" value="ECO:0007669"/>
    <property type="project" value="UniProtKB-KW"/>
</dbReference>
<evidence type="ECO:0000256" key="12">
    <source>
        <dbReference type="SAM" id="MobiDB-lite"/>
    </source>
</evidence>
<feature type="region of interest" description="Disordered" evidence="12">
    <location>
        <begin position="2754"/>
        <end position="2804"/>
    </location>
</feature>
<dbReference type="GO" id="GO:0003712">
    <property type="term" value="F:transcription coregulator activity"/>
    <property type="evidence" value="ECO:0007669"/>
    <property type="project" value="InterPro"/>
</dbReference>
<feature type="region of interest" description="Disordered" evidence="12">
    <location>
        <begin position="1654"/>
        <end position="1676"/>
    </location>
</feature>
<dbReference type="SMART" id="SM00326">
    <property type="entry name" value="SH3"/>
    <property type="match status" value="1"/>
</dbReference>
<dbReference type="PANTHER" id="PTHR35784">
    <property type="entry name" value="MEDIATOR OF RNA POLYMERASE II TRANSCRIPTION SUBUNIT 5"/>
    <property type="match status" value="1"/>
</dbReference>
<feature type="compositionally biased region" description="Basic and acidic residues" evidence="12">
    <location>
        <begin position="1654"/>
        <end position="1663"/>
    </location>
</feature>
<feature type="region of interest" description="Disordered" evidence="12">
    <location>
        <begin position="1243"/>
        <end position="1269"/>
    </location>
</feature>
<dbReference type="Gene3D" id="1.20.870.10">
    <property type="entry name" value="Son of sevenless (SoS) protein Chain: S domain 1"/>
    <property type="match status" value="1"/>
</dbReference>
<dbReference type="InterPro" id="IPR023578">
    <property type="entry name" value="Ras_GEF_dom_sf"/>
</dbReference>
<dbReference type="CDD" id="cd06224">
    <property type="entry name" value="REM"/>
    <property type="match status" value="1"/>
</dbReference>
<feature type="compositionally biased region" description="Polar residues" evidence="12">
    <location>
        <begin position="2943"/>
        <end position="2954"/>
    </location>
</feature>
<dbReference type="Gene3D" id="1.10.840.10">
    <property type="entry name" value="Ras guanine-nucleotide exchange factors catalytic domain"/>
    <property type="match status" value="1"/>
</dbReference>
<dbReference type="GO" id="GO:0006357">
    <property type="term" value="P:regulation of transcription by RNA polymerase II"/>
    <property type="evidence" value="ECO:0007669"/>
    <property type="project" value="InterPro"/>
</dbReference>
<comment type="similarity">
    <text evidence="2">Belongs to the Mediator complex subunit 5 family.</text>
</comment>
<feature type="domain" description="N-terminal Ras-GEF" evidence="15">
    <location>
        <begin position="2982"/>
        <end position="3102"/>
    </location>
</feature>
<dbReference type="SMART" id="SM00147">
    <property type="entry name" value="RasGEF"/>
    <property type="match status" value="1"/>
</dbReference>
<evidence type="ECO:0000313" key="16">
    <source>
        <dbReference type="EMBL" id="KAB8698127.1"/>
    </source>
</evidence>
<dbReference type="InterPro" id="IPR036964">
    <property type="entry name" value="RASGEF_cat_dom_sf"/>
</dbReference>
<comment type="caution">
    <text evidence="16">The sequence shown here is derived from an EMBL/GenBank/DDBJ whole genome shotgun (WGS) entry which is preliminary data.</text>
</comment>
<keyword evidence="7" id="KW-0804">Transcription</keyword>
<accession>A0A5N6L6C5</accession>
<dbReference type="SUPFAM" id="SSF48366">
    <property type="entry name" value="Ras GEF"/>
    <property type="match status" value="1"/>
</dbReference>
<evidence type="ECO:0000259" key="15">
    <source>
        <dbReference type="PROSITE" id="PS50212"/>
    </source>
</evidence>
<keyword evidence="17" id="KW-1185">Reference proteome</keyword>
<dbReference type="Pfam" id="PF08689">
    <property type="entry name" value="Med5"/>
    <property type="match status" value="1"/>
</dbReference>
<feature type="region of interest" description="Disordered" evidence="12">
    <location>
        <begin position="2093"/>
        <end position="2122"/>
    </location>
</feature>
<dbReference type="OrthoDB" id="1516800at2759"/>
<keyword evidence="4 11" id="KW-0728">SH3 domain</keyword>
<feature type="compositionally biased region" description="Polar residues" evidence="12">
    <location>
        <begin position="2901"/>
        <end position="2934"/>
    </location>
</feature>
<comment type="subcellular location">
    <subcellularLocation>
        <location evidence="1">Nucleus</location>
    </subcellularLocation>
</comment>
<feature type="compositionally biased region" description="Polar residues" evidence="12">
    <location>
        <begin position="2756"/>
        <end position="2769"/>
    </location>
</feature>
<feature type="compositionally biased region" description="Basic and acidic residues" evidence="12">
    <location>
        <begin position="1256"/>
        <end position="1266"/>
    </location>
</feature>
<evidence type="ECO:0000256" key="3">
    <source>
        <dbReference type="ARBA" id="ARBA00020628"/>
    </source>
</evidence>
<proteinExistence type="inferred from homology"/>
<evidence type="ECO:0000256" key="9">
    <source>
        <dbReference type="ARBA" id="ARBA00031256"/>
    </source>
</evidence>
<dbReference type="InterPro" id="IPR036028">
    <property type="entry name" value="SH3-like_dom_sf"/>
</dbReference>
<dbReference type="InterPro" id="IPR000651">
    <property type="entry name" value="Ras-like_Gua-exchang_fac_N"/>
</dbReference>
<organism evidence="16 17">
    <name type="scientific">Carpinus fangiana</name>
    <dbReference type="NCBI Taxonomy" id="176857"/>
    <lineage>
        <taxon>Eukaryota</taxon>
        <taxon>Viridiplantae</taxon>
        <taxon>Streptophyta</taxon>
        <taxon>Embryophyta</taxon>
        <taxon>Tracheophyta</taxon>
        <taxon>Spermatophyta</taxon>
        <taxon>Magnoliopsida</taxon>
        <taxon>eudicotyledons</taxon>
        <taxon>Gunneridae</taxon>
        <taxon>Pentapetalae</taxon>
        <taxon>rosids</taxon>
        <taxon>fabids</taxon>
        <taxon>Fagales</taxon>
        <taxon>Betulaceae</taxon>
        <taxon>Carpinus</taxon>
    </lineage>
</organism>
<dbReference type="Gene3D" id="2.30.30.40">
    <property type="entry name" value="SH3 Domains"/>
    <property type="match status" value="1"/>
</dbReference>
<dbReference type="InterPro" id="IPR001452">
    <property type="entry name" value="SH3_domain"/>
</dbReference>
<feature type="region of interest" description="Disordered" evidence="12">
    <location>
        <begin position="2503"/>
        <end position="2523"/>
    </location>
</feature>
<dbReference type="Pfam" id="PF00617">
    <property type="entry name" value="RasGEF"/>
    <property type="match status" value="1"/>
</dbReference>
<feature type="region of interest" description="Disordered" evidence="12">
    <location>
        <begin position="2233"/>
        <end position="2261"/>
    </location>
</feature>
<dbReference type="SUPFAM" id="SSF50044">
    <property type="entry name" value="SH3-domain"/>
    <property type="match status" value="1"/>
</dbReference>
<evidence type="ECO:0000256" key="4">
    <source>
        <dbReference type="ARBA" id="ARBA00022443"/>
    </source>
</evidence>
<dbReference type="GO" id="GO:0007264">
    <property type="term" value="P:small GTPase-mediated signal transduction"/>
    <property type="evidence" value="ECO:0007669"/>
    <property type="project" value="InterPro"/>
</dbReference>
<evidence type="ECO:0000256" key="10">
    <source>
        <dbReference type="PROSITE-ProRule" id="PRU00168"/>
    </source>
</evidence>
<evidence type="ECO:0000256" key="7">
    <source>
        <dbReference type="ARBA" id="ARBA00023163"/>
    </source>
</evidence>
<dbReference type="CDD" id="cd00155">
    <property type="entry name" value="RasGEF"/>
    <property type="match status" value="1"/>
</dbReference>
<keyword evidence="8" id="KW-0539">Nucleus</keyword>
<dbReference type="PROSITE" id="PS50002">
    <property type="entry name" value="SH3"/>
    <property type="match status" value="1"/>
</dbReference>
<evidence type="ECO:0000256" key="5">
    <source>
        <dbReference type="ARBA" id="ARBA00023015"/>
    </source>
</evidence>
<keyword evidence="10" id="KW-0344">Guanine-nucleotide releasing factor</keyword>
<feature type="compositionally biased region" description="Low complexity" evidence="12">
    <location>
        <begin position="2829"/>
        <end position="2841"/>
    </location>
</feature>
<evidence type="ECO:0000259" key="14">
    <source>
        <dbReference type="PROSITE" id="PS50009"/>
    </source>
</evidence>
<dbReference type="InterPro" id="IPR001895">
    <property type="entry name" value="RASGEF_cat_dom"/>
</dbReference>
<evidence type="ECO:0000256" key="11">
    <source>
        <dbReference type="PROSITE-ProRule" id="PRU00192"/>
    </source>
</evidence>
<dbReference type="EMBL" id="VIBQ01000089">
    <property type="protein sequence ID" value="KAB8698127.1"/>
    <property type="molecule type" value="Genomic_DNA"/>
</dbReference>
<evidence type="ECO:0000256" key="1">
    <source>
        <dbReference type="ARBA" id="ARBA00004123"/>
    </source>
</evidence>
<dbReference type="SMART" id="SM00229">
    <property type="entry name" value="RasGEFN"/>
    <property type="match status" value="1"/>
</dbReference>
<dbReference type="Proteomes" id="UP000327013">
    <property type="component" value="Unassembled WGS sequence"/>
</dbReference>
<feature type="region of interest" description="Disordered" evidence="12">
    <location>
        <begin position="2828"/>
        <end position="2863"/>
    </location>
</feature>
<dbReference type="PANTHER" id="PTHR35784:SF1">
    <property type="entry name" value="MEDIATOR OF RNA POLYMERASE II TRANSCRIPTION SUBUNIT 5"/>
    <property type="match status" value="1"/>
</dbReference>
<evidence type="ECO:0000256" key="2">
    <source>
        <dbReference type="ARBA" id="ARBA00008782"/>
    </source>
</evidence>
<sequence>MSVGSDANAATKAQQWARFARRCCNRRIDPNKFLALAISLQKKLSSLPTQHSEGTNKSTSELGGTESKTVCDALLPIQEQDWWTRDPLTPAYIDSLLSAEVIITVADLLSHLLACRKRRLEPTISSSLGNGAADHQRDHGNHATHSADEMILGTVAKAVSTGHSGLKSLGDAKRLFSALSDWMGALGVENGEMLMGNLPQLGSAAAAEAMLVRESLGLTLLGSFADPKLVKCLDAPQLRDKVRVFYQALAVFISLLSETHMQLAQQLDAYQKSYAALHSDLDGPEPGTLNSSDAMDVGELQLSGVMDLAHVNSRAGTLVYLESFLGGDLPMATDNFMINFVQARYKGDFQTAATDLITASFDVLAITLHTHSQTHPNPAPPSKTFMARCFTVNKLPLLLGTLISMSFADAEFIITQALGRLDAGQFHAFDSQGFGGSDMGGGAKTNNSTLLSDTRQDFLFACALHGLIAEQSIERILGETPMQTLASGGRKTKESLLAEWNSNGQKTDALMQGITAMDGNAGAHVAAVTQVYFDFCTAKDTSSLKSLCVQLCRTGSVLDAVAIFSDWRRLLRPLCEMLNDWKADDDQVEYQPVYDEFSSCLLLVLACVHHFNLSFEDLGLGGSNDSFLRKLLRSGNASIDPSSMTADQNRQLSGWVRALYETEGIGDELMSQCSPQDFYALVPTLISQSIQASMRNKLTSEALINGLELLKEASLIPSLVFAIRWLADHMWEQRGDIIACVVVVTKFINPPPLHGDAHTMHEAVMQIVSQPLIERFRRLQAQSPSPADGQAQQAPKRPDFTQVIDKLERQHGGDDARTTLATIQEIRQWTSGHTGGPLTSLRGNVSMLCFWSTSAGIALTALPAYTARQLGVAVCTSGAQAVLDALLEAIKTQAEAGMCETALDVVTAMLTTQMARLGAHSVKSPAVVAPAPAASRAAADDEGGILTTAMRHADGALTLRQALMLELQGASKTIVTDPFRAETVVRLSRRVEAYAITVPSADAASSAEGTAGAAAAAVAAAAGLGGDAGLLLDSMALGDGSGMVDLTGTGDGGNGEQHHGGLGGDGLGAGFDLGAATGGNNALGLDIDSAMGGSGDGGAVDLSGLGGDAGGGGANDTDLGLSGLGAGDGTEGDDGLGLNLGLRLCNASRVLASGMLLAWSRSLMQCVLRGVVGPFHPPLCKGKLYRAPSQHDEKSHAQWLYRSGSQYEDAGTPATLALILHDMKLENDFPTLHLMQHAVSVREEAPRRDRRSCARSRREAKQDAPSHQHAANAAYGCRLARGPAGTGCLHERRESRAKARESRIRGVHITLHTGYERVVRPSTAGALAAIWCATRWRAGRDRDARLMVMPVSGNAVGPFCDLACGVGKEVSPSAAAAKQRTGARVKTGGGLNAGSSQGCVEDTLLGMREETERERESDPTPRLTVWRGRPALPGESARVKLVMPPWWWWWFGHCPRWARSCARWCRGIGGCWEGVSGREPGPASWEIWLRRMWLGCAPQADAGVWGSEWRCFTDDTRNLKSQIIPRPMGWPFTLCGPAIRPLGAHLFSMLIPAPPHRSLWRSRRVGTLASLVNASDGDQQRHAGLLDVMHQNCACFCGARPSPPRSLGVGRWVELHKGWPVCTAKRLCRPAAPSVVSAVTMACAKRLQQACSERGEARDDKSRAASRGQHQQRAPAYRTAGNGGGCAFLAAPAAAVAIRLMCGFAARARQMEKDSLTATPGACPPVSGQGSVCRSCCSDPCLTLAVPEPWFRNCCSARGQRRAREGAPKTITRDDPAGVREAKEAPCLKEGGRTASNLTGLSRILHAVLAAQGVQGQAGCGAAGPHSPPLAARSTQHAARSTRGSSEWCAPEACNTTQVDSYRRLRVLCLQVGRLCGCVCVSVCGLFACTRRGACMPPRRITPCGSRLPSIGPGPPAAGQGQGVGRASHPLPLRSAVASRQAAEGAVMIARRGANDSRRCGWILVKPRCRRWAINFHGWASQTNTCDRLLLTAFLSSASPAILLHLPVRCCLVPFVVLGPGDSEPAAICFAPSSLFSALFSPRTASRVSSLPPQPRVRETYSTQLHPDSILAHTAPQTRRACFTALLSPHLPAPPSSPLRDSPCKPPSSLASRPLDSRRNAVPPPFLPSAAIPLRCRHCVTGCAGFAYSIPHSSLPTHKHAGTPFLVAVGRLDRRHQAAMDALQSVGFPQPPTTDDARTNVRRRPTVRPTINTRASGKVAQAVQRLSALQGQQMTPPLTPVTPTTASTIRQSPLPTPVEHEQPSFHNYLRAFYHFHPTAPVSSVSEESSITVPINQGDVILVHSIQPNGWADGTLLTSGARGWLPTNYCEAYDHDVIRNLLSALTQVWEFIRGHEDGDTAVFAKQDYVRGMIAGVRVFLERAQCLNRDSPLVQQHSGLRRMRKAILGELSSFVKSARNLQEVCHTPMAPELLYDHLDDIVLKSFKVVTRAVKFLDAWNQDVYHKPTEAVPPTIAADMPLTPPADGANPHTTNPCSLLTVSESGRDDASAAVTPNEDSAIYPDCAPAPLGLRAESSGASHEAPPQQTRVQSQRMSAVFAPNSVAGQRPTSIVGKRASVAHRWSHHASLRGPIARSHVLASERLNSSHDSFLGSLGAYIGLHMQSRWSMDLLVTTQHSVTSCQSLLAVVDEVYERDCRRSEALEMAKETMESSLAELVQATRDIFHVNDESEVFMPDQGRRLVDAATLCVRSAGECVSKTKTVIERIGDFDFEPVEVGGAAQDTSQQQNLDEGIPASADSTVQHNDSTSDMIDQLPLPPLPSQAQEGASEDQMDPPQRPAPSPLAAEFGNIESTDETLVPAPLRTQATVLRASSQASVSRSSSETVVPRDENTQTPTPGLRKFPSLDVDIPRVTDFDFSPSPTESSGSVHVAEVKPPRIDSVGVSSAGTDSYMSSFRRSENSMVSEASTRATTPDQGSEKAPSIDEQTSFGNMSDSRGTIAEEADEVEDQFLAKTYAHELIFNKDGQVTGGSLPALVERLTTHDATPDAIFVNTFYLTFRLFTTPTVFAQALVDRFEFAGDGQEFATPVRLRVYNVFKGWLESHWRPESDSGALPTVLHFATGRLKECLPTASKRLIELTTKLSDATSKPVGQRLLASVGKTSLGGNVPVVADGPAPNPIVSKSQLNALRNTKTTCSILDFDALELARQITLIESRIFCAIQPEELLALEWTKKTGSKAVNVKAKSSLSTDLANLVADSILLLEEPKKRAVVIKHWVKIAKKCQQLNNYDSLMAIVCSLNSSMVTRLKRTWDCVSPKTMTKLAELNEITNVHKNYAALRQRLQFQVAPCLPFVGIYLTDLTFVDVGNQSTRQLSNSGAEGECMSVINFDKQIKTARIIGDLQRFQVPYRLTPVPEMQEWMESQIMRMRESEQADVQHFYRRSQMLEPREASKLAVPKLQTADSFPGASGKPEVREKLDFWNQFHLPSKDKACPHHGLDYGEPPVGHDVTIYPSVPINERERKREMGVYNTFRQSAEESRWVDRAQMKQELVYTTNDSCTIIRYASTMQQEHAAMLSSISRLCPSANVQSVTLVQK</sequence>
<feature type="domain" description="Ras-GEF" evidence="14">
    <location>
        <begin position="3160"/>
        <end position="3406"/>
    </location>
</feature>
<evidence type="ECO:0000256" key="8">
    <source>
        <dbReference type="ARBA" id="ARBA00023242"/>
    </source>
</evidence>
<evidence type="ECO:0000259" key="13">
    <source>
        <dbReference type="PROSITE" id="PS50002"/>
    </source>
</evidence>
<reference evidence="16 17" key="1">
    <citation type="submission" date="2019-06" db="EMBL/GenBank/DDBJ databases">
        <title>A chromosomal-level reference genome of Carpinus fangiana (Coryloideae, Betulaceae).</title>
        <authorList>
            <person name="Yang X."/>
            <person name="Wang Z."/>
            <person name="Zhang L."/>
            <person name="Hao G."/>
            <person name="Liu J."/>
            <person name="Yang Y."/>
        </authorList>
    </citation>
    <scope>NUCLEOTIDE SEQUENCE [LARGE SCALE GENOMIC DNA]</scope>
    <source>
        <strain evidence="16">Cfa_2016G</strain>
        <tissue evidence="16">Leaf</tissue>
    </source>
</reference>
<feature type="region of interest" description="Disordered" evidence="12">
    <location>
        <begin position="2898"/>
        <end position="2954"/>
    </location>
</feature>
<protein>
    <recommendedName>
        <fullName evidence="3">Mediator of RNA polymerase II transcription subunit 5</fullName>
    </recommendedName>
    <alternativeName>
        <fullName evidence="9">Mediator complex subunit 5</fullName>
    </alternativeName>
</protein>
<keyword evidence="6" id="KW-0010">Activator</keyword>
<evidence type="ECO:0000256" key="6">
    <source>
        <dbReference type="ARBA" id="ARBA00023159"/>
    </source>
</evidence>
<feature type="domain" description="SH3" evidence="13">
    <location>
        <begin position="2264"/>
        <end position="2334"/>
    </location>
</feature>
<dbReference type="GO" id="GO:0016592">
    <property type="term" value="C:mediator complex"/>
    <property type="evidence" value="ECO:0007669"/>
    <property type="project" value="InterPro"/>
</dbReference>
<dbReference type="Pfam" id="PF00618">
    <property type="entry name" value="RasGEF_N"/>
    <property type="match status" value="1"/>
</dbReference>
<evidence type="ECO:0000313" key="17">
    <source>
        <dbReference type="Proteomes" id="UP000327013"/>
    </source>
</evidence>